<dbReference type="InterPro" id="IPR001789">
    <property type="entry name" value="Sig_transdc_resp-reg_receiver"/>
</dbReference>
<dbReference type="AlphaFoldDB" id="A0A1N6E5L0"/>
<dbReference type="STRING" id="364032.SAMN05443662_0603"/>
<dbReference type="OrthoDB" id="9806105at2"/>
<keyword evidence="1" id="KW-0597">Phosphoprotein</keyword>
<dbReference type="Pfam" id="PF01584">
    <property type="entry name" value="CheW"/>
    <property type="match status" value="1"/>
</dbReference>
<dbReference type="SMART" id="SM00448">
    <property type="entry name" value="REC"/>
    <property type="match status" value="1"/>
</dbReference>
<evidence type="ECO:0000313" key="5">
    <source>
        <dbReference type="Proteomes" id="UP000198461"/>
    </source>
</evidence>
<dbReference type="EMBL" id="FSRE01000001">
    <property type="protein sequence ID" value="SIN78217.1"/>
    <property type="molecule type" value="Genomic_DNA"/>
</dbReference>
<dbReference type="SMART" id="SM00260">
    <property type="entry name" value="CheW"/>
    <property type="match status" value="1"/>
</dbReference>
<dbReference type="InterPro" id="IPR002545">
    <property type="entry name" value="CheW-lke_dom"/>
</dbReference>
<dbReference type="PANTHER" id="PTHR47233:SF3">
    <property type="entry name" value="CHEMOTAXIS PROTEIN CHEV"/>
    <property type="match status" value="1"/>
</dbReference>
<dbReference type="SUPFAM" id="SSF50341">
    <property type="entry name" value="CheW-like"/>
    <property type="match status" value="1"/>
</dbReference>
<feature type="domain" description="Response regulatory" evidence="2">
    <location>
        <begin position="184"/>
        <end position="314"/>
    </location>
</feature>
<evidence type="ECO:0000313" key="4">
    <source>
        <dbReference type="EMBL" id="SIN78217.1"/>
    </source>
</evidence>
<feature type="modified residue" description="4-aspartylphosphate" evidence="1">
    <location>
        <position position="247"/>
    </location>
</feature>
<protein>
    <submittedName>
        <fullName evidence="4">Two-component system, chemotaxis family, response regulator CheV</fullName>
    </submittedName>
</protein>
<evidence type="ECO:0000259" key="3">
    <source>
        <dbReference type="PROSITE" id="PS50851"/>
    </source>
</evidence>
<feature type="domain" description="CheW-like" evidence="3">
    <location>
        <begin position="20"/>
        <end position="159"/>
    </location>
</feature>
<dbReference type="GO" id="GO:0006935">
    <property type="term" value="P:chemotaxis"/>
    <property type="evidence" value="ECO:0007669"/>
    <property type="project" value="InterPro"/>
</dbReference>
<organism evidence="4 5">
    <name type="scientific">Sulfurivirga caldicuralii</name>
    <dbReference type="NCBI Taxonomy" id="364032"/>
    <lineage>
        <taxon>Bacteria</taxon>
        <taxon>Pseudomonadati</taxon>
        <taxon>Pseudomonadota</taxon>
        <taxon>Gammaproteobacteria</taxon>
        <taxon>Thiotrichales</taxon>
        <taxon>Piscirickettsiaceae</taxon>
        <taxon>Sulfurivirga</taxon>
    </lineage>
</organism>
<dbReference type="RefSeq" id="WP_074200888.1">
    <property type="nucleotide sequence ID" value="NZ_FSRE01000001.1"/>
</dbReference>
<dbReference type="Gene3D" id="2.30.30.40">
    <property type="entry name" value="SH3 Domains"/>
    <property type="match status" value="1"/>
</dbReference>
<reference evidence="4 5" key="1">
    <citation type="submission" date="2016-11" db="EMBL/GenBank/DDBJ databases">
        <authorList>
            <person name="Jaros S."/>
            <person name="Januszkiewicz K."/>
            <person name="Wedrychowicz H."/>
        </authorList>
    </citation>
    <scope>NUCLEOTIDE SEQUENCE [LARGE SCALE GENOMIC DNA]</scope>
    <source>
        <strain evidence="4 5">DSM 17737</strain>
    </source>
</reference>
<dbReference type="Proteomes" id="UP000198461">
    <property type="component" value="Unassembled WGS sequence"/>
</dbReference>
<dbReference type="PIRSF" id="PIRSF002867">
    <property type="entry name" value="CheV"/>
    <property type="match status" value="1"/>
</dbReference>
<sequence>MSSNFLKSVDMRTSLAGMNRMELLMFQLDGPQLFGINVFKVREVIQTPKISPVPKADDRIVGVADIRGQTMPIIDLPKALGLKPIDDLENSLTIVTEFNSAIQGFLVRAVDRIVHLRWEDIMPPPDTLAHVTYLTAVTRFEGRIIEILDVEKVLAEVSGMEDVVTEETIALARERIGEAARNYFVLAADDSAVARQQLRTIFESLGLNYKIVDNGRKAYDLLKKWAKDAEDGMAPPVAERVLMLVSDIEMPEMDGYTLTRKVREDERLNDLFIVLNSSLSGGFNENLTSKVGANRFLSKWHSDELAQLVMERLEEMETKKAQAAG</sequence>
<evidence type="ECO:0000259" key="2">
    <source>
        <dbReference type="PROSITE" id="PS50110"/>
    </source>
</evidence>
<dbReference type="GO" id="GO:0000160">
    <property type="term" value="P:phosphorelay signal transduction system"/>
    <property type="evidence" value="ECO:0007669"/>
    <property type="project" value="InterPro"/>
</dbReference>
<dbReference type="InterPro" id="IPR011006">
    <property type="entry name" value="CheY-like_superfamily"/>
</dbReference>
<dbReference type="InterPro" id="IPR024181">
    <property type="entry name" value="Chemotax_regulator_CheV"/>
</dbReference>
<name>A0A1N6E5L0_9GAMM</name>
<dbReference type="PROSITE" id="PS50110">
    <property type="entry name" value="RESPONSE_REGULATORY"/>
    <property type="match status" value="1"/>
</dbReference>
<dbReference type="PANTHER" id="PTHR47233">
    <property type="entry name" value="CHEMOTAXIS PROTEIN CHEV"/>
    <property type="match status" value="1"/>
</dbReference>
<keyword evidence="5" id="KW-1185">Reference proteome</keyword>
<dbReference type="InterPro" id="IPR036061">
    <property type="entry name" value="CheW-like_dom_sf"/>
</dbReference>
<gene>
    <name evidence="4" type="ORF">SAMN05443662_0603</name>
</gene>
<accession>A0A1N6E5L0</accession>
<proteinExistence type="predicted"/>
<dbReference type="Pfam" id="PF00072">
    <property type="entry name" value="Response_reg"/>
    <property type="match status" value="1"/>
</dbReference>
<dbReference type="Gene3D" id="2.40.50.180">
    <property type="entry name" value="CheA-289, Domain 4"/>
    <property type="match status" value="1"/>
</dbReference>
<dbReference type="SUPFAM" id="SSF52172">
    <property type="entry name" value="CheY-like"/>
    <property type="match status" value="1"/>
</dbReference>
<dbReference type="PROSITE" id="PS50851">
    <property type="entry name" value="CHEW"/>
    <property type="match status" value="1"/>
</dbReference>
<dbReference type="Gene3D" id="3.40.50.2300">
    <property type="match status" value="1"/>
</dbReference>
<evidence type="ECO:0000256" key="1">
    <source>
        <dbReference type="PROSITE-ProRule" id="PRU00169"/>
    </source>
</evidence>